<feature type="chain" id="PRO_5031259972" evidence="1">
    <location>
        <begin position="22"/>
        <end position="128"/>
    </location>
</feature>
<reference evidence="2" key="1">
    <citation type="submission" date="2021-01" db="EMBL/GenBank/DDBJ databases">
        <authorList>
            <person name="Corre E."/>
            <person name="Pelletier E."/>
            <person name="Niang G."/>
            <person name="Scheremetjew M."/>
            <person name="Finn R."/>
            <person name="Kale V."/>
            <person name="Holt S."/>
            <person name="Cochrane G."/>
            <person name="Meng A."/>
            <person name="Brown T."/>
            <person name="Cohen L."/>
        </authorList>
    </citation>
    <scope>NUCLEOTIDE SEQUENCE</scope>
    <source>
        <strain evidence="2">CCMP1594</strain>
    </source>
</reference>
<accession>A0A7S4LIK6</accession>
<name>A0A7S4LIK6_9EUGL</name>
<protein>
    <submittedName>
        <fullName evidence="2">Uncharacterized protein</fullName>
    </submittedName>
</protein>
<keyword evidence="1" id="KW-0732">Signal</keyword>
<evidence type="ECO:0000256" key="1">
    <source>
        <dbReference type="SAM" id="SignalP"/>
    </source>
</evidence>
<gene>
    <name evidence="2" type="ORF">EGYM00163_LOCUS42888</name>
</gene>
<dbReference type="AlphaFoldDB" id="A0A7S4LIK6"/>
<feature type="signal peptide" evidence="1">
    <location>
        <begin position="1"/>
        <end position="21"/>
    </location>
</feature>
<dbReference type="EMBL" id="HBJA01124537">
    <property type="protein sequence ID" value="CAE0831606.1"/>
    <property type="molecule type" value="Transcribed_RNA"/>
</dbReference>
<organism evidence="2">
    <name type="scientific">Eutreptiella gymnastica</name>
    <dbReference type="NCBI Taxonomy" id="73025"/>
    <lineage>
        <taxon>Eukaryota</taxon>
        <taxon>Discoba</taxon>
        <taxon>Euglenozoa</taxon>
        <taxon>Euglenida</taxon>
        <taxon>Spirocuta</taxon>
        <taxon>Euglenophyceae</taxon>
        <taxon>Eutreptiales</taxon>
        <taxon>Eutreptiaceae</taxon>
        <taxon>Eutreptiella</taxon>
    </lineage>
</organism>
<evidence type="ECO:0000313" key="2">
    <source>
        <dbReference type="EMBL" id="CAE0831606.1"/>
    </source>
</evidence>
<proteinExistence type="predicted"/>
<sequence length="128" mass="13526">MARIGIAAANIAAAFLSTSTTLPTGESTIAKQTPFNPRPSTPGPVFVFVCSSKGLHVLGGDGQGVCVCGPKREQYLTLAVLHAILLHATSFYFALRCILCALHCVVLCHVLCCTAEMHLNSCKYSTTV</sequence>